<feature type="transmembrane region" description="Helical" evidence="1">
    <location>
        <begin position="128"/>
        <end position="144"/>
    </location>
</feature>
<feature type="transmembrane region" description="Helical" evidence="1">
    <location>
        <begin position="12"/>
        <end position="34"/>
    </location>
</feature>
<keyword evidence="1" id="KW-0472">Membrane</keyword>
<accession>A0ABT1SEW3</accession>
<sequence length="157" mass="18126">MKINVKNVLKENKFAIVMILMTSICIPVFNYRILYRQDNLAREAKLLMLAAIKILPWIWLSCIIENIKQYINKKIFKFSFELIEFMLLVMPMSIIAINTLREVLSIGTLTLAIILFISELLLSTIGKIVMFVFLLLIGIIGTASDKMYSKYKAVEKE</sequence>
<feature type="transmembrane region" description="Helical" evidence="1">
    <location>
        <begin position="76"/>
        <end position="97"/>
    </location>
</feature>
<name>A0ABT1SEW3_9FIRM</name>
<protein>
    <submittedName>
        <fullName evidence="2">Uncharacterized protein</fullName>
    </submittedName>
</protein>
<gene>
    <name evidence="2" type="ORF">NE686_18145</name>
</gene>
<feature type="transmembrane region" description="Helical" evidence="1">
    <location>
        <begin position="46"/>
        <end position="64"/>
    </location>
</feature>
<dbReference type="Proteomes" id="UP001524478">
    <property type="component" value="Unassembled WGS sequence"/>
</dbReference>
<evidence type="ECO:0000313" key="2">
    <source>
        <dbReference type="EMBL" id="MCQ4925028.1"/>
    </source>
</evidence>
<proteinExistence type="predicted"/>
<keyword evidence="3" id="KW-1185">Reference proteome</keyword>
<dbReference type="RefSeq" id="WP_256312620.1">
    <property type="nucleotide sequence ID" value="NZ_JANGAC010000017.1"/>
</dbReference>
<keyword evidence="1" id="KW-1133">Transmembrane helix</keyword>
<evidence type="ECO:0000256" key="1">
    <source>
        <dbReference type="SAM" id="Phobius"/>
    </source>
</evidence>
<comment type="caution">
    <text evidence="2">The sequence shown here is derived from an EMBL/GenBank/DDBJ whole genome shotgun (WGS) entry which is preliminary data.</text>
</comment>
<keyword evidence="1" id="KW-0812">Transmembrane</keyword>
<organism evidence="2 3">
    <name type="scientific">Tissierella carlieri</name>
    <dbReference type="NCBI Taxonomy" id="689904"/>
    <lineage>
        <taxon>Bacteria</taxon>
        <taxon>Bacillati</taxon>
        <taxon>Bacillota</taxon>
        <taxon>Tissierellia</taxon>
        <taxon>Tissierellales</taxon>
        <taxon>Tissierellaceae</taxon>
        <taxon>Tissierella</taxon>
    </lineage>
</organism>
<dbReference type="EMBL" id="JANGAC010000017">
    <property type="protein sequence ID" value="MCQ4925028.1"/>
    <property type="molecule type" value="Genomic_DNA"/>
</dbReference>
<evidence type="ECO:0000313" key="3">
    <source>
        <dbReference type="Proteomes" id="UP001524478"/>
    </source>
</evidence>
<reference evidence="2 3" key="1">
    <citation type="submission" date="2022-06" db="EMBL/GenBank/DDBJ databases">
        <title>Isolation of gut microbiota from human fecal samples.</title>
        <authorList>
            <person name="Pamer E.G."/>
            <person name="Barat B."/>
            <person name="Waligurski E."/>
            <person name="Medina S."/>
            <person name="Paddock L."/>
            <person name="Mostad J."/>
        </authorList>
    </citation>
    <scope>NUCLEOTIDE SEQUENCE [LARGE SCALE GENOMIC DNA]</scope>
    <source>
        <strain evidence="2 3">DFI.7.95</strain>
    </source>
</reference>